<gene>
    <name evidence="8" type="ORF">HMPREF0973_00602</name>
</gene>
<protein>
    <submittedName>
        <fullName evidence="8">ABC-2 type transporter</fullName>
    </submittedName>
</protein>
<dbReference type="OrthoDB" id="9811522at2"/>
<dbReference type="Gene3D" id="3.40.1710.10">
    <property type="entry name" value="abc type-2 transporter like domain"/>
    <property type="match status" value="1"/>
</dbReference>
<dbReference type="EMBL" id="ACVA01000013">
    <property type="protein sequence ID" value="EEX19660.1"/>
    <property type="molecule type" value="Genomic_DNA"/>
</dbReference>
<dbReference type="GO" id="GO:0140359">
    <property type="term" value="F:ABC-type transporter activity"/>
    <property type="evidence" value="ECO:0007669"/>
    <property type="project" value="InterPro"/>
</dbReference>
<dbReference type="GO" id="GO:0005886">
    <property type="term" value="C:plasma membrane"/>
    <property type="evidence" value="ECO:0007669"/>
    <property type="project" value="UniProtKB-SubCell"/>
</dbReference>
<evidence type="ECO:0000259" key="7">
    <source>
        <dbReference type="Pfam" id="PF12698"/>
    </source>
</evidence>
<keyword evidence="2" id="KW-1003">Cell membrane</keyword>
<evidence type="ECO:0000256" key="4">
    <source>
        <dbReference type="ARBA" id="ARBA00022989"/>
    </source>
</evidence>
<dbReference type="AlphaFoldDB" id="C9MLX6"/>
<keyword evidence="4 6" id="KW-1133">Transmembrane helix</keyword>
<reference evidence="8 9" key="1">
    <citation type="submission" date="2009-09" db="EMBL/GenBank/DDBJ databases">
        <authorList>
            <person name="Weinstock G."/>
            <person name="Sodergren E."/>
            <person name="Clifton S."/>
            <person name="Fulton L."/>
            <person name="Fulton B."/>
            <person name="Courtney L."/>
            <person name="Fronick C."/>
            <person name="Harrison M."/>
            <person name="Strong C."/>
            <person name="Farmer C."/>
            <person name="Delahaunty K."/>
            <person name="Markovic C."/>
            <person name="Hall O."/>
            <person name="Minx P."/>
            <person name="Tomlinson C."/>
            <person name="Mitreva M."/>
            <person name="Nelson J."/>
            <person name="Hou S."/>
            <person name="Wollam A."/>
            <person name="Pepin K.H."/>
            <person name="Johnson M."/>
            <person name="Bhonagiri V."/>
            <person name="Nash W.E."/>
            <person name="Warren W."/>
            <person name="Chinwalla A."/>
            <person name="Mardis E.R."/>
            <person name="Wilson R.K."/>
        </authorList>
    </citation>
    <scope>NUCLEOTIDE SEQUENCE [LARGE SCALE GENOMIC DNA]</scope>
    <source>
        <strain evidence="8 9">F0319</strain>
    </source>
</reference>
<dbReference type="PANTHER" id="PTHR30294">
    <property type="entry name" value="MEMBRANE COMPONENT OF ABC TRANSPORTER YHHJ-RELATED"/>
    <property type="match status" value="1"/>
</dbReference>
<name>C9MLX6_9BACT</name>
<proteinExistence type="predicted"/>
<feature type="transmembrane region" description="Helical" evidence="6">
    <location>
        <begin position="42"/>
        <end position="60"/>
    </location>
</feature>
<feature type="transmembrane region" description="Helical" evidence="6">
    <location>
        <begin position="291"/>
        <end position="311"/>
    </location>
</feature>
<evidence type="ECO:0000256" key="2">
    <source>
        <dbReference type="ARBA" id="ARBA00022475"/>
    </source>
</evidence>
<evidence type="ECO:0000313" key="8">
    <source>
        <dbReference type="EMBL" id="EEX19660.1"/>
    </source>
</evidence>
<evidence type="ECO:0000256" key="6">
    <source>
        <dbReference type="SAM" id="Phobius"/>
    </source>
</evidence>
<evidence type="ECO:0000256" key="1">
    <source>
        <dbReference type="ARBA" id="ARBA00004651"/>
    </source>
</evidence>
<comment type="caution">
    <text evidence="8">The sequence shown here is derived from an EMBL/GenBank/DDBJ whole genome shotgun (WGS) entry which is preliminary data.</text>
</comment>
<comment type="subcellular location">
    <subcellularLocation>
        <location evidence="1">Cell membrane</location>
        <topology evidence="1">Multi-pass membrane protein</topology>
    </subcellularLocation>
</comment>
<feature type="transmembrane region" description="Helical" evidence="6">
    <location>
        <begin position="205"/>
        <end position="227"/>
    </location>
</feature>
<dbReference type="InterPro" id="IPR013525">
    <property type="entry name" value="ABC2_TM"/>
</dbReference>
<keyword evidence="3 6" id="KW-0812">Transmembrane</keyword>
<feature type="domain" description="ABC-2 type transporter transmembrane" evidence="7">
    <location>
        <begin position="42"/>
        <end position="393"/>
    </location>
</feature>
<keyword evidence="9" id="KW-1185">Reference proteome</keyword>
<dbReference type="STRING" id="649761.HMPREF0973_00602"/>
<evidence type="ECO:0000313" key="9">
    <source>
        <dbReference type="Proteomes" id="UP000003327"/>
    </source>
</evidence>
<dbReference type="Pfam" id="PF12698">
    <property type="entry name" value="ABC2_membrane_3"/>
    <property type="match status" value="1"/>
</dbReference>
<feature type="transmembrane region" description="Helical" evidence="6">
    <location>
        <begin position="259"/>
        <end position="279"/>
    </location>
</feature>
<feature type="transmembrane region" description="Helical" evidence="6">
    <location>
        <begin position="318"/>
        <end position="337"/>
    </location>
</feature>
<dbReference type="Proteomes" id="UP000003327">
    <property type="component" value="Unassembled WGS sequence"/>
</dbReference>
<sequence>MSNNNKKSSTLKDALKKPLDFLSSVCYIWWLELKSTVKDEGVLIFFILVPLAYPLLYSWIYNNEVVRDVPVAIVDLSHTTSSREFIRDFDAAPDVKAAYYCNNLEEAKELIGKQAVHGILYFPSDFDETLNRGEQAHVGVYCDMSLMLTYKAIYQTAQAVALEMGADRLKAHSFSFTERDEELNTEPMVVDAEPIFNTTGGYGNAILPGVLILILQQTLLLGIGLSAGTARENNRFQDLVPIGKHYDGIMKIVLGKSSCYFMVYCVMAAYITMAVPRFFNFTMLAHSSDLFWLLLPYLLAVIFFGMTVSCLVRYRENVMLLVVFTSVPLLFLTGVSWPQSNIPGIWQGLGWIIPSTFGVRGFLRISSMGGTLNDILPEVRALWIQVVIYFTTTCFVYRFQIINARRHAISHYQMIQDKIKNERQKKRQNTSSGQE</sequence>
<accession>C9MLX6</accession>
<dbReference type="eggNOG" id="COG0842">
    <property type="taxonomic scope" value="Bacteria"/>
</dbReference>
<feature type="transmembrane region" description="Helical" evidence="6">
    <location>
        <begin position="381"/>
        <end position="399"/>
    </location>
</feature>
<dbReference type="RefSeq" id="WP_004382228.1">
    <property type="nucleotide sequence ID" value="NZ_GG698712.1"/>
</dbReference>
<organism evidence="8 9">
    <name type="scientific">Prevotella veroralis F0319</name>
    <dbReference type="NCBI Taxonomy" id="649761"/>
    <lineage>
        <taxon>Bacteria</taxon>
        <taxon>Pseudomonadati</taxon>
        <taxon>Bacteroidota</taxon>
        <taxon>Bacteroidia</taxon>
        <taxon>Bacteroidales</taxon>
        <taxon>Prevotellaceae</taxon>
        <taxon>Prevotella</taxon>
    </lineage>
</organism>
<evidence type="ECO:0000256" key="5">
    <source>
        <dbReference type="ARBA" id="ARBA00023136"/>
    </source>
</evidence>
<evidence type="ECO:0000256" key="3">
    <source>
        <dbReference type="ARBA" id="ARBA00022692"/>
    </source>
</evidence>
<keyword evidence="5 6" id="KW-0472">Membrane</keyword>
<dbReference type="InterPro" id="IPR051449">
    <property type="entry name" value="ABC-2_transporter_component"/>
</dbReference>
<dbReference type="PANTHER" id="PTHR30294:SF46">
    <property type="entry name" value="ABC TRANSPORTER PERMEASE"/>
    <property type="match status" value="1"/>
</dbReference>
<dbReference type="HOGENOM" id="CLU_039483_10_1_10"/>